<dbReference type="EMBL" id="PXOH01000012">
    <property type="protein sequence ID" value="PSF36772.1"/>
    <property type="molecule type" value="Genomic_DNA"/>
</dbReference>
<feature type="domain" description="GerMN" evidence="3">
    <location>
        <begin position="114"/>
        <end position="200"/>
    </location>
</feature>
<reference evidence="4 5" key="2">
    <citation type="submission" date="2018-03" db="EMBL/GenBank/DDBJ databases">
        <authorList>
            <person name="Keele B.F."/>
        </authorList>
    </citation>
    <scope>NUCLEOTIDE SEQUENCE [LARGE SCALE GENOMIC DNA]</scope>
    <source>
        <strain evidence="4 5">CCALA 016</strain>
    </source>
</reference>
<evidence type="ECO:0000256" key="1">
    <source>
        <dbReference type="SAM" id="MobiDB-lite"/>
    </source>
</evidence>
<dbReference type="InterPro" id="IPR019606">
    <property type="entry name" value="GerMN"/>
</dbReference>
<keyword evidence="5" id="KW-1185">Reference proteome</keyword>
<dbReference type="Proteomes" id="UP000239001">
    <property type="component" value="Unassembled WGS sequence"/>
</dbReference>
<accession>A0A2T1LX54</accession>
<dbReference type="OrthoDB" id="510914at2"/>
<evidence type="ECO:0000313" key="4">
    <source>
        <dbReference type="EMBL" id="PSF36772.1"/>
    </source>
</evidence>
<dbReference type="AlphaFoldDB" id="A0A2T1LX54"/>
<dbReference type="RefSeq" id="WP_106457203.1">
    <property type="nucleotide sequence ID" value="NZ_PXOH01000012.1"/>
</dbReference>
<sequence length="227" mass="24826">MEERGNKNRFPLGSIFGVALALLATGGGLTWFAIEQMKSSQVSPKPTVSPSPENVNPPVSSTPKEINKPIPAKPEPKAETETVQVYWIDGTQGEVKFNPMPISVQKTENKSKTIKQAFRLLLAGPVDNTHTTTIPQETKLLKLKQDKKGIHIDLSQAFTQGGGSDVMIGRLAQVLYTATSLDPNAKVWINVEGEPLEVLGEGDGLMIDQPMTRQSFKENFDFNAEPQ</sequence>
<comment type="caution">
    <text evidence="4">The sequence shown here is derived from an EMBL/GenBank/DDBJ whole genome shotgun (WGS) entry which is preliminary data.</text>
</comment>
<keyword evidence="2" id="KW-0472">Membrane</keyword>
<gene>
    <name evidence="4" type="ORF">C7H19_12440</name>
</gene>
<feature type="compositionally biased region" description="Low complexity" evidence="1">
    <location>
        <begin position="46"/>
        <end position="70"/>
    </location>
</feature>
<name>A0A2T1LX54_9CHRO</name>
<dbReference type="SMART" id="SM00909">
    <property type="entry name" value="Germane"/>
    <property type="match status" value="1"/>
</dbReference>
<dbReference type="Pfam" id="PF10646">
    <property type="entry name" value="Germane"/>
    <property type="match status" value="1"/>
</dbReference>
<evidence type="ECO:0000313" key="5">
    <source>
        <dbReference type="Proteomes" id="UP000239001"/>
    </source>
</evidence>
<keyword evidence="2" id="KW-0812">Transmembrane</keyword>
<feature type="region of interest" description="Disordered" evidence="1">
    <location>
        <begin position="42"/>
        <end position="78"/>
    </location>
</feature>
<keyword evidence="2" id="KW-1133">Transmembrane helix</keyword>
<proteinExistence type="predicted"/>
<protein>
    <recommendedName>
        <fullName evidence="3">GerMN domain-containing protein</fullName>
    </recommendedName>
</protein>
<feature type="transmembrane region" description="Helical" evidence="2">
    <location>
        <begin position="12"/>
        <end position="34"/>
    </location>
</feature>
<evidence type="ECO:0000259" key="3">
    <source>
        <dbReference type="SMART" id="SM00909"/>
    </source>
</evidence>
<organism evidence="4 5">
    <name type="scientific">Aphanothece hegewaldii CCALA 016</name>
    <dbReference type="NCBI Taxonomy" id="2107694"/>
    <lineage>
        <taxon>Bacteria</taxon>
        <taxon>Bacillati</taxon>
        <taxon>Cyanobacteriota</taxon>
        <taxon>Cyanophyceae</taxon>
        <taxon>Oscillatoriophycideae</taxon>
        <taxon>Chroococcales</taxon>
        <taxon>Aphanothecaceae</taxon>
        <taxon>Aphanothece</taxon>
    </lineage>
</organism>
<evidence type="ECO:0000256" key="2">
    <source>
        <dbReference type="SAM" id="Phobius"/>
    </source>
</evidence>
<reference evidence="4 5" key="1">
    <citation type="submission" date="2018-03" db="EMBL/GenBank/DDBJ databases">
        <title>The ancient ancestry and fast evolution of plastids.</title>
        <authorList>
            <person name="Moore K.R."/>
            <person name="Magnabosco C."/>
            <person name="Momper L."/>
            <person name="Gold D.A."/>
            <person name="Bosak T."/>
            <person name="Fournier G.P."/>
        </authorList>
    </citation>
    <scope>NUCLEOTIDE SEQUENCE [LARGE SCALE GENOMIC DNA]</scope>
    <source>
        <strain evidence="4 5">CCALA 016</strain>
    </source>
</reference>